<sequence length="170" mass="19718">MNFNNPYGQQMSPTEFMYPIINSQFENNQRLPVLGELSYDRLVKTIYDSIVAEATAAKFYTKLLDLAPNEIHREIIKYARNNELKHIESLTMLYVRLVGHIPHVKLEPIQISNYKAGILTALKAEIEAVDLYRDVQLVSMNPVIREPFYRAMVNKMEHANQFGEIYHSLS</sequence>
<name>A0A3N9UI56_9BACI</name>
<dbReference type="Proteomes" id="UP000274033">
    <property type="component" value="Unassembled WGS sequence"/>
</dbReference>
<gene>
    <name evidence="1" type="ORF">EBB45_03745</name>
</gene>
<dbReference type="Gene3D" id="1.20.1260.10">
    <property type="match status" value="1"/>
</dbReference>
<comment type="caution">
    <text evidence="1">The sequence shown here is derived from an EMBL/GenBank/DDBJ whole genome shotgun (WGS) entry which is preliminary data.</text>
</comment>
<dbReference type="RefSeq" id="WP_124762786.1">
    <property type="nucleotide sequence ID" value="NZ_JAFBDY010000002.1"/>
</dbReference>
<organism evidence="1 2">
    <name type="scientific">Lysinibacillus composti</name>
    <dbReference type="NCBI Taxonomy" id="720633"/>
    <lineage>
        <taxon>Bacteria</taxon>
        <taxon>Bacillati</taxon>
        <taxon>Bacillota</taxon>
        <taxon>Bacilli</taxon>
        <taxon>Bacillales</taxon>
        <taxon>Bacillaceae</taxon>
        <taxon>Lysinibacillus</taxon>
    </lineage>
</organism>
<dbReference type="OrthoDB" id="3231985at2"/>
<dbReference type="EMBL" id="RRCT01000002">
    <property type="protein sequence ID" value="RQW75740.1"/>
    <property type="molecule type" value="Genomic_DNA"/>
</dbReference>
<proteinExistence type="predicted"/>
<accession>A0A3N9UI56</accession>
<dbReference type="InterPro" id="IPR009078">
    <property type="entry name" value="Ferritin-like_SF"/>
</dbReference>
<dbReference type="InterPro" id="IPR012347">
    <property type="entry name" value="Ferritin-like"/>
</dbReference>
<reference evidence="1 2" key="1">
    <citation type="journal article" date="2013" name="J. Microbiol.">
        <title>Lysinibacillus chungkukjangi sp. nov., isolated from Chungkukjang, Korean fermented soybean food.</title>
        <authorList>
            <person name="Kim S.J."/>
            <person name="Jang Y.H."/>
            <person name="Hamada M."/>
            <person name="Ahn J.H."/>
            <person name="Weon H.Y."/>
            <person name="Suzuki K."/>
            <person name="Whang K.S."/>
            <person name="Kwon S.W."/>
        </authorList>
    </citation>
    <scope>NUCLEOTIDE SEQUENCE [LARGE SCALE GENOMIC DNA]</scope>
    <source>
        <strain evidence="1 2">MCCC 1A12701</strain>
    </source>
</reference>
<evidence type="ECO:0000313" key="1">
    <source>
        <dbReference type="EMBL" id="RQW75740.1"/>
    </source>
</evidence>
<evidence type="ECO:0000313" key="2">
    <source>
        <dbReference type="Proteomes" id="UP000274033"/>
    </source>
</evidence>
<dbReference type="SUPFAM" id="SSF47240">
    <property type="entry name" value="Ferritin-like"/>
    <property type="match status" value="1"/>
</dbReference>
<dbReference type="AlphaFoldDB" id="A0A3N9UI56"/>
<dbReference type="CDD" id="cd00657">
    <property type="entry name" value="Ferritin_like"/>
    <property type="match status" value="1"/>
</dbReference>
<keyword evidence="2" id="KW-1185">Reference proteome</keyword>
<protein>
    <submittedName>
        <fullName evidence="1">Ferritin-like domain-containing protein</fullName>
    </submittedName>
</protein>